<keyword evidence="1" id="KW-0812">Transmembrane</keyword>
<dbReference type="RefSeq" id="WP_164276449.1">
    <property type="nucleotide sequence ID" value="NZ_JAAGMQ010000607.1"/>
</dbReference>
<keyword evidence="1" id="KW-1133">Transmembrane helix</keyword>
<evidence type="ECO:0000313" key="3">
    <source>
        <dbReference type="Proteomes" id="UP000475666"/>
    </source>
</evidence>
<keyword evidence="1" id="KW-0472">Membrane</keyword>
<dbReference type="Proteomes" id="UP000475666">
    <property type="component" value="Unassembled WGS sequence"/>
</dbReference>
<reference evidence="2 3" key="1">
    <citation type="submission" date="2020-01" db="EMBL/GenBank/DDBJ databases">
        <title>Insect and environment-associated Actinomycetes.</title>
        <authorList>
            <person name="Currrie C."/>
            <person name="Chevrette M."/>
            <person name="Carlson C."/>
            <person name="Stubbendieck R."/>
            <person name="Wendt-Pienkowski E."/>
        </authorList>
    </citation>
    <scope>NUCLEOTIDE SEQUENCE [LARGE SCALE GENOMIC DNA]</scope>
    <source>
        <strain evidence="2 3">SID7739</strain>
    </source>
</reference>
<evidence type="ECO:0000256" key="1">
    <source>
        <dbReference type="SAM" id="Phobius"/>
    </source>
</evidence>
<evidence type="ECO:0000313" key="2">
    <source>
        <dbReference type="EMBL" id="NEC35509.1"/>
    </source>
</evidence>
<proteinExistence type="predicted"/>
<protein>
    <submittedName>
        <fullName evidence="2">Uncharacterized protein</fullName>
    </submittedName>
</protein>
<accession>A0A6G3TFI5</accession>
<comment type="caution">
    <text evidence="2">The sequence shown here is derived from an EMBL/GenBank/DDBJ whole genome shotgun (WGS) entry which is preliminary data.</text>
</comment>
<organism evidence="2 3">
    <name type="scientific">Streptomyces rubrogriseus</name>
    <dbReference type="NCBI Taxonomy" id="194673"/>
    <lineage>
        <taxon>Bacteria</taxon>
        <taxon>Bacillati</taxon>
        <taxon>Actinomycetota</taxon>
        <taxon>Actinomycetes</taxon>
        <taxon>Kitasatosporales</taxon>
        <taxon>Streptomycetaceae</taxon>
        <taxon>Streptomyces</taxon>
        <taxon>Streptomyces violaceoruber group</taxon>
    </lineage>
</organism>
<name>A0A6G3TFI5_9ACTN</name>
<dbReference type="AlphaFoldDB" id="A0A6G3TFI5"/>
<gene>
    <name evidence="2" type="ORF">G3I66_20410</name>
</gene>
<sequence length="49" mass="5229">MSNILREAGPEYLAGLLVLATGALTGALVRALRRRTGARRQADHPRSDG</sequence>
<feature type="transmembrane region" description="Helical" evidence="1">
    <location>
        <begin position="12"/>
        <end position="32"/>
    </location>
</feature>
<dbReference type="EMBL" id="JAAGMQ010000607">
    <property type="protein sequence ID" value="NEC35509.1"/>
    <property type="molecule type" value="Genomic_DNA"/>
</dbReference>